<dbReference type="EMBL" id="BARV01004936">
    <property type="protein sequence ID" value="GAI09107.1"/>
    <property type="molecule type" value="Genomic_DNA"/>
</dbReference>
<feature type="non-terminal residue" evidence="1">
    <location>
        <position position="1"/>
    </location>
</feature>
<evidence type="ECO:0000313" key="1">
    <source>
        <dbReference type="EMBL" id="GAI09107.1"/>
    </source>
</evidence>
<comment type="caution">
    <text evidence="1">The sequence shown here is derived from an EMBL/GenBank/DDBJ whole genome shotgun (WGS) entry which is preliminary data.</text>
</comment>
<proteinExistence type="predicted"/>
<gene>
    <name evidence="1" type="ORF">S06H3_10586</name>
</gene>
<accession>X1KPV8</accession>
<reference evidence="1" key="1">
    <citation type="journal article" date="2014" name="Front. Microbiol.">
        <title>High frequency of phylogenetically diverse reductive dehalogenase-homologous genes in deep subseafloor sedimentary metagenomes.</title>
        <authorList>
            <person name="Kawai M."/>
            <person name="Futagami T."/>
            <person name="Toyoda A."/>
            <person name="Takaki Y."/>
            <person name="Nishi S."/>
            <person name="Hori S."/>
            <person name="Arai W."/>
            <person name="Tsubouchi T."/>
            <person name="Morono Y."/>
            <person name="Uchiyama I."/>
            <person name="Ito T."/>
            <person name="Fujiyama A."/>
            <person name="Inagaki F."/>
            <person name="Takami H."/>
        </authorList>
    </citation>
    <scope>NUCLEOTIDE SEQUENCE</scope>
    <source>
        <strain evidence="1">Expedition CK06-06</strain>
    </source>
</reference>
<sequence length="264" mass="29937">EKLFGAGRLSSVILIIDNSYSMAYGENFKLVKETADKLLSLYAPKSEFCVLPLCPTEYQSDDNKPSWINKKSASVLINKLSLSYKSSSMKNVLSNVPMNASKYTVEYVYIGDGQELNFKNFPEELSKQNNFNWLKIPVGGNIAITKVALRDPVSIPLDNYYLNVHLTNFSQDSWTGKATLRANDYYFEKDCEIKPAQDLNLEFLLPLSVRHGKIAIYDDSLITDNVYYFSKLLPRRLNIIIIGHDKFLYSGLSSGDESLSPFYV</sequence>
<name>X1KPV8_9ZZZZ</name>
<evidence type="ECO:0008006" key="2">
    <source>
        <dbReference type="Google" id="ProtNLM"/>
    </source>
</evidence>
<organism evidence="1">
    <name type="scientific">marine sediment metagenome</name>
    <dbReference type="NCBI Taxonomy" id="412755"/>
    <lineage>
        <taxon>unclassified sequences</taxon>
        <taxon>metagenomes</taxon>
        <taxon>ecological metagenomes</taxon>
    </lineage>
</organism>
<protein>
    <recommendedName>
        <fullName evidence="2">VWFA domain-containing protein</fullName>
    </recommendedName>
</protein>
<feature type="non-terminal residue" evidence="1">
    <location>
        <position position="264"/>
    </location>
</feature>
<dbReference type="AlphaFoldDB" id="X1KPV8"/>